<dbReference type="SUPFAM" id="SSF56112">
    <property type="entry name" value="Protein kinase-like (PK-like)"/>
    <property type="match status" value="1"/>
</dbReference>
<dbReference type="Proteomes" id="UP000030104">
    <property type="component" value="Unassembled WGS sequence"/>
</dbReference>
<evidence type="ECO:0000256" key="1">
    <source>
        <dbReference type="SAM" id="Coils"/>
    </source>
</evidence>
<feature type="compositionally biased region" description="Polar residues" evidence="2">
    <location>
        <begin position="494"/>
        <end position="506"/>
    </location>
</feature>
<reference evidence="3 4" key="1">
    <citation type="journal article" date="2015" name="Mol. Plant Microbe Interact.">
        <title>Genome, transcriptome, and functional analyses of Penicillium expansum provide new insights into secondary metabolism and pathogenicity.</title>
        <authorList>
            <person name="Ballester A.R."/>
            <person name="Marcet-Houben M."/>
            <person name="Levin E."/>
            <person name="Sela N."/>
            <person name="Selma-Lazaro C."/>
            <person name="Carmona L."/>
            <person name="Wisniewski M."/>
            <person name="Droby S."/>
            <person name="Gonzalez-Candelas L."/>
            <person name="Gabaldon T."/>
        </authorList>
    </citation>
    <scope>NUCLEOTIDE SEQUENCE [LARGE SCALE GENOMIC DNA]</scope>
    <source>
        <strain evidence="3 4">PHI-1</strain>
    </source>
</reference>
<evidence type="ECO:0000256" key="2">
    <source>
        <dbReference type="SAM" id="MobiDB-lite"/>
    </source>
</evidence>
<name>A0A0A2KZD2_PENIT</name>
<dbReference type="OMA" id="CHVHLFL"/>
<keyword evidence="4" id="KW-1185">Reference proteome</keyword>
<accession>A0A0A2KZD2</accession>
<comment type="caution">
    <text evidence="3">The sequence shown here is derived from an EMBL/GenBank/DDBJ whole genome shotgun (WGS) entry which is preliminary data.</text>
</comment>
<protein>
    <recommendedName>
        <fullName evidence="5">Protein kinase domain-containing protein</fullName>
    </recommendedName>
</protein>
<dbReference type="EMBL" id="JQGA01000835">
    <property type="protein sequence ID" value="KGO73162.1"/>
    <property type="molecule type" value="Genomic_DNA"/>
</dbReference>
<proteinExistence type="predicted"/>
<evidence type="ECO:0000313" key="3">
    <source>
        <dbReference type="EMBL" id="KGO73162.1"/>
    </source>
</evidence>
<organism evidence="3 4">
    <name type="scientific">Penicillium italicum</name>
    <name type="common">Blue mold</name>
    <dbReference type="NCBI Taxonomy" id="40296"/>
    <lineage>
        <taxon>Eukaryota</taxon>
        <taxon>Fungi</taxon>
        <taxon>Dikarya</taxon>
        <taxon>Ascomycota</taxon>
        <taxon>Pezizomycotina</taxon>
        <taxon>Eurotiomycetes</taxon>
        <taxon>Eurotiomycetidae</taxon>
        <taxon>Eurotiales</taxon>
        <taxon>Aspergillaceae</taxon>
        <taxon>Penicillium</taxon>
    </lineage>
</organism>
<feature type="region of interest" description="Disordered" evidence="2">
    <location>
        <begin position="189"/>
        <end position="243"/>
    </location>
</feature>
<gene>
    <name evidence="3" type="ORF">PITC_003490</name>
</gene>
<evidence type="ECO:0000313" key="4">
    <source>
        <dbReference type="Proteomes" id="UP000030104"/>
    </source>
</evidence>
<feature type="region of interest" description="Disordered" evidence="2">
    <location>
        <begin position="425"/>
        <end position="510"/>
    </location>
</feature>
<dbReference type="OrthoDB" id="2156052at2759"/>
<dbReference type="STRING" id="40296.A0A0A2KZD2"/>
<dbReference type="InterPro" id="IPR011009">
    <property type="entry name" value="Kinase-like_dom_sf"/>
</dbReference>
<sequence>MSSEIERLRRLLADAEQQLSTSQQQLSTSQQQLSISQQQLSASQQQSSRTNLPTFLDGLHKHLFLNLKVQSDKTQSTRGDPANATNKLRPRKLRAWDSFASEQEKIWRLLMDSSFVEKKLFTSLHALEEIGENVRRQPIGSELDLNHFLRQTVEDHVARIIEELYKDPKLRRTFGLRGSIRFENHSNTLSPESELEEGFESMEIRGRSARRRSPRIAAREKTSSSAATSEPKTPRPAIKRPRADQFCVYNIPNESSESTHRVAAYIKEYKSPHKVTLGHIYEGLGDMDVDEVIQQNDNESLKPRFQRALIGLLSQPFDYMVRAGTQVGVFSTGEADIYLRIDDDPSTLFYHLSVPKGDVGIETGWDPHSNCPNRLHLTAVGQSLAFTLQALRLRPRNQAWGLQAIDILPKWEIVLANILDDISEDDVPSSEYRPPKANNSFVRSPVQLRRRRRKFSPDGCRPSSTHSSSDEDGDEPNTPSRGSHVPRGVERRQQAATSQQRGSSKAGSFREDNNRRYCTLNCLRGLVNRGVSDRKLDRACPNVNDHGKTKHVLTLQSFIKLLQRQLSETVNADCETLGIHGSRGALLKVTLSSHGYTVPAKCTIPEFRDYLRHEAAVYTRLRPIQGIYVPLYLGSIDLVHPYSYDGIAYLEHMMLLSPGGLPLDAVFRGLDQNSLISMLKESLSAIHNQNVIHKDPAPRNWLYNPESKKVVVFDFERAEIINPRPILSLISPNRKRKQTEVEEKSLSPGFAKEIKKAVHELRRYPLPPRF</sequence>
<evidence type="ECO:0008006" key="5">
    <source>
        <dbReference type="Google" id="ProtNLM"/>
    </source>
</evidence>
<feature type="coiled-coil region" evidence="1">
    <location>
        <begin position="5"/>
        <end position="32"/>
    </location>
</feature>
<keyword evidence="1" id="KW-0175">Coiled coil</keyword>
<dbReference type="HOGENOM" id="CLU_010672_3_1_1"/>
<dbReference type="PhylomeDB" id="A0A0A2KZD2"/>
<dbReference type="AlphaFoldDB" id="A0A0A2KZD2"/>